<reference evidence="7" key="1">
    <citation type="submission" date="2021-02" db="EMBL/GenBank/DDBJ databases">
        <authorList>
            <person name="Dougan E. K."/>
            <person name="Rhodes N."/>
            <person name="Thang M."/>
            <person name="Chan C."/>
        </authorList>
    </citation>
    <scope>NUCLEOTIDE SEQUENCE</scope>
</reference>
<feature type="domain" description="Core Histone H2A/H2B/H3" evidence="6">
    <location>
        <begin position="59"/>
        <end position="143"/>
    </location>
</feature>
<keyword evidence="3" id="KW-0238">DNA-binding</keyword>
<dbReference type="SMART" id="SM00428">
    <property type="entry name" value="H3"/>
    <property type="match status" value="1"/>
</dbReference>
<dbReference type="OrthoDB" id="420022at2759"/>
<evidence type="ECO:0000259" key="6">
    <source>
        <dbReference type="Pfam" id="PF00125"/>
    </source>
</evidence>
<dbReference type="SUPFAM" id="SSF47113">
    <property type="entry name" value="Histone-fold"/>
    <property type="match status" value="1"/>
</dbReference>
<comment type="subcellular location">
    <subcellularLocation>
        <location evidence="1">Nucleus</location>
    </subcellularLocation>
</comment>
<keyword evidence="4" id="KW-0539">Nucleus</keyword>
<accession>A0A813HCI7</accession>
<feature type="region of interest" description="Disordered" evidence="5">
    <location>
        <begin position="38"/>
        <end position="57"/>
    </location>
</feature>
<dbReference type="AlphaFoldDB" id="A0A813HCI7"/>
<dbReference type="PANTHER" id="PTHR45810:SF1">
    <property type="entry name" value="HISTONE H3-LIKE CENTROMERIC PROTEIN A"/>
    <property type="match status" value="1"/>
</dbReference>
<protein>
    <recommendedName>
        <fullName evidence="6">Core Histone H2A/H2B/H3 domain-containing protein</fullName>
    </recommendedName>
</protein>
<dbReference type="Proteomes" id="UP000654075">
    <property type="component" value="Unassembled WGS sequence"/>
</dbReference>
<proteinExistence type="inferred from homology"/>
<dbReference type="InterPro" id="IPR007125">
    <property type="entry name" value="H2A/H2B/H3"/>
</dbReference>
<evidence type="ECO:0000256" key="1">
    <source>
        <dbReference type="ARBA" id="ARBA00004123"/>
    </source>
</evidence>
<name>A0A813HCI7_POLGL</name>
<dbReference type="PANTHER" id="PTHR45810">
    <property type="entry name" value="HISTONE H3.2"/>
    <property type="match status" value="1"/>
</dbReference>
<dbReference type="Pfam" id="PF00125">
    <property type="entry name" value="Histone"/>
    <property type="match status" value="1"/>
</dbReference>
<dbReference type="Gene3D" id="1.10.20.10">
    <property type="entry name" value="Histone, subunit A"/>
    <property type="match status" value="1"/>
</dbReference>
<dbReference type="GO" id="GO:0003677">
    <property type="term" value="F:DNA binding"/>
    <property type="evidence" value="ECO:0007669"/>
    <property type="project" value="UniProtKB-KW"/>
</dbReference>
<dbReference type="InterPro" id="IPR000164">
    <property type="entry name" value="Histone_H3/CENP-A"/>
</dbReference>
<comment type="caution">
    <text evidence="7">The sequence shown here is derived from an EMBL/GenBank/DDBJ whole genome shotgun (WGS) entry which is preliminary data.</text>
</comment>
<dbReference type="EMBL" id="CAJNNV010031327">
    <property type="protein sequence ID" value="CAE8635631.1"/>
    <property type="molecule type" value="Genomic_DNA"/>
</dbReference>
<dbReference type="GO" id="GO:0046982">
    <property type="term" value="F:protein heterodimerization activity"/>
    <property type="evidence" value="ECO:0007669"/>
    <property type="project" value="InterPro"/>
</dbReference>
<evidence type="ECO:0000256" key="4">
    <source>
        <dbReference type="ARBA" id="ARBA00023242"/>
    </source>
</evidence>
<evidence type="ECO:0000256" key="2">
    <source>
        <dbReference type="ARBA" id="ARBA00010343"/>
    </source>
</evidence>
<dbReference type="OMA" id="MEREIYH"/>
<gene>
    <name evidence="7" type="ORF">PGLA1383_LOCUS51225</name>
    <name evidence="8" type="ORF">PGLA2088_LOCUS35536</name>
</gene>
<evidence type="ECO:0000313" key="8">
    <source>
        <dbReference type="EMBL" id="CAE8709594.1"/>
    </source>
</evidence>
<dbReference type="GO" id="GO:0000786">
    <property type="term" value="C:nucleosome"/>
    <property type="evidence" value="ECO:0007669"/>
    <property type="project" value="InterPro"/>
</dbReference>
<evidence type="ECO:0000256" key="5">
    <source>
        <dbReference type="SAM" id="MobiDB-lite"/>
    </source>
</evidence>
<evidence type="ECO:0000313" key="9">
    <source>
        <dbReference type="Proteomes" id="UP000654075"/>
    </source>
</evidence>
<dbReference type="GO" id="GO:0030527">
    <property type="term" value="F:structural constituent of chromatin"/>
    <property type="evidence" value="ECO:0007669"/>
    <property type="project" value="InterPro"/>
</dbReference>
<organism evidence="7 9">
    <name type="scientific">Polarella glacialis</name>
    <name type="common">Dinoflagellate</name>
    <dbReference type="NCBI Taxonomy" id="89957"/>
    <lineage>
        <taxon>Eukaryota</taxon>
        <taxon>Sar</taxon>
        <taxon>Alveolata</taxon>
        <taxon>Dinophyceae</taxon>
        <taxon>Suessiales</taxon>
        <taxon>Suessiaceae</taxon>
        <taxon>Polarella</taxon>
    </lineage>
</organism>
<comment type="similarity">
    <text evidence="2">Belongs to the histone H3 family.</text>
</comment>
<evidence type="ECO:0000313" key="7">
    <source>
        <dbReference type="EMBL" id="CAE8635631.1"/>
    </source>
</evidence>
<evidence type="ECO:0000256" key="3">
    <source>
        <dbReference type="ARBA" id="ARBA00023125"/>
    </source>
</evidence>
<dbReference type="Proteomes" id="UP000626109">
    <property type="component" value="Unassembled WGS sequence"/>
</dbReference>
<sequence>MVRARPVPKRRSQGDGGVAAAVAAAGAVPVASAAAGAGGVGAAAPSRASRGVRRDSPLEREIRKLQADHHYLSIPKIAFARMVKELQSRFIEEPFRWSSEALMLLQFAAEEYLMYLYADAYLATVHRHRVTLNTEDLRLVRRLRQPHCWGETS</sequence>
<dbReference type="InterPro" id="IPR009072">
    <property type="entry name" value="Histone-fold"/>
</dbReference>
<dbReference type="EMBL" id="CAJNNW010031861">
    <property type="protein sequence ID" value="CAE8709594.1"/>
    <property type="molecule type" value="Genomic_DNA"/>
</dbReference>
<dbReference type="GO" id="GO:0005634">
    <property type="term" value="C:nucleus"/>
    <property type="evidence" value="ECO:0007669"/>
    <property type="project" value="UniProtKB-SubCell"/>
</dbReference>
<keyword evidence="9" id="KW-1185">Reference proteome</keyword>